<keyword evidence="6 13" id="KW-0548">Nucleotidyltransferase</keyword>
<evidence type="ECO:0000256" key="7">
    <source>
        <dbReference type="ARBA" id="ARBA00022944"/>
    </source>
</evidence>
<dbReference type="InterPro" id="IPR018294">
    <property type="entry name" value="ISPD_synthase_CS"/>
</dbReference>
<comment type="pathway">
    <text evidence="2 13">Isoprenoid biosynthesis; isopentenyl diphosphate biosynthesis via DXP pathway; isopentenyl diphosphate from 1-deoxy-D-xylulose 5-phosphate: step 2/6.</text>
</comment>
<keyword evidence="7" id="KW-0777">Teichoic acid biosynthesis</keyword>
<comment type="function">
    <text evidence="13">Catalyzes the formation of 4-diphosphocytidyl-2-C-methyl-D-erythritol from CTP and 2-C-methyl-D-erythritol 4-phosphate (MEP).</text>
</comment>
<dbReference type="PROSITE" id="PS01295">
    <property type="entry name" value="ISPD"/>
    <property type="match status" value="1"/>
</dbReference>
<dbReference type="InterPro" id="IPR050088">
    <property type="entry name" value="IspD/TarI_cytidylyltransf_bact"/>
</dbReference>
<name>A0A921JAU3_9STAP</name>
<reference evidence="14" key="2">
    <citation type="submission" date="2021-09" db="EMBL/GenBank/DDBJ databases">
        <authorList>
            <person name="Gilroy R."/>
        </authorList>
    </citation>
    <scope>NUCLEOTIDE SEQUENCE</scope>
    <source>
        <strain evidence="14">6019</strain>
    </source>
</reference>
<dbReference type="AlphaFoldDB" id="A0A921JAU3"/>
<sequence length="227" mass="25685">MSYTVLIPAAGSGKRMGAPQNKMLLPLLDIPIIVHTVEQFEADENCAAIYVATKRDEREIFSEILSFSSKLKEIVDGGDERQDSIYNMLQQMEEHEWVMVHDGARPFISKSVLNALYESVQTNDAVICGVRPKDTLKRVNQAIVKDTVNRDEVIMVHTPQAFSYTLLKRAYEHAYAQNLVVTDDSMMVEALGERVHVVESDYNNIKITTQDDMLTGERILLGRDNHV</sequence>
<protein>
    <recommendedName>
        <fullName evidence="13">2-C-methyl-D-erythritol 4-phosphate cytidylyltransferase</fullName>
        <ecNumber evidence="13">2.7.7.60</ecNumber>
    </recommendedName>
    <alternativeName>
        <fullName evidence="13">4-diphosphocytidyl-2C-methyl-D-erythritol synthase</fullName>
    </alternativeName>
    <alternativeName>
        <fullName evidence="13">MEP cytidylyltransferase</fullName>
        <shortName evidence="13">MCT</shortName>
    </alternativeName>
</protein>
<evidence type="ECO:0000256" key="11">
    <source>
        <dbReference type="ARBA" id="ARBA00056549"/>
    </source>
</evidence>
<comment type="catalytic activity">
    <reaction evidence="10">
        <text>D-ribitol 5-phosphate + CTP + H(+) = CDP-L-ribitol + diphosphate</text>
        <dbReference type="Rhea" id="RHEA:12456"/>
        <dbReference type="ChEBI" id="CHEBI:15378"/>
        <dbReference type="ChEBI" id="CHEBI:33019"/>
        <dbReference type="ChEBI" id="CHEBI:37563"/>
        <dbReference type="ChEBI" id="CHEBI:57608"/>
        <dbReference type="ChEBI" id="CHEBI:57695"/>
        <dbReference type="EC" id="2.7.7.40"/>
    </reaction>
</comment>
<dbReference type="GO" id="GO:0019288">
    <property type="term" value="P:isopentenyl diphosphate biosynthetic process, methylerythritol 4-phosphate pathway"/>
    <property type="evidence" value="ECO:0007669"/>
    <property type="project" value="UniProtKB-UniRule"/>
</dbReference>
<organism evidence="14 15">
    <name type="scientific">Aliicoccus persicus</name>
    <dbReference type="NCBI Taxonomy" id="930138"/>
    <lineage>
        <taxon>Bacteria</taxon>
        <taxon>Bacillati</taxon>
        <taxon>Bacillota</taxon>
        <taxon>Bacilli</taxon>
        <taxon>Bacillales</taxon>
        <taxon>Staphylococcaceae</taxon>
        <taxon>Aliicoccus</taxon>
    </lineage>
</organism>
<dbReference type="InterPro" id="IPR001228">
    <property type="entry name" value="IspD"/>
</dbReference>
<evidence type="ECO:0000256" key="4">
    <source>
        <dbReference type="ARBA" id="ARBA00009789"/>
    </source>
</evidence>
<evidence type="ECO:0000256" key="5">
    <source>
        <dbReference type="ARBA" id="ARBA00022679"/>
    </source>
</evidence>
<feature type="site" description="Positions MEP for the nucleophilic attack" evidence="13">
    <location>
        <position position="206"/>
    </location>
</feature>
<dbReference type="NCBIfam" id="TIGR00453">
    <property type="entry name" value="ispD"/>
    <property type="match status" value="1"/>
</dbReference>
<comment type="catalytic activity">
    <reaction evidence="1 13">
        <text>2-C-methyl-D-erythritol 4-phosphate + CTP + H(+) = 4-CDP-2-C-methyl-D-erythritol + diphosphate</text>
        <dbReference type="Rhea" id="RHEA:13429"/>
        <dbReference type="ChEBI" id="CHEBI:15378"/>
        <dbReference type="ChEBI" id="CHEBI:33019"/>
        <dbReference type="ChEBI" id="CHEBI:37563"/>
        <dbReference type="ChEBI" id="CHEBI:57823"/>
        <dbReference type="ChEBI" id="CHEBI:58262"/>
        <dbReference type="EC" id="2.7.7.60"/>
    </reaction>
</comment>
<dbReference type="CDD" id="cd02516">
    <property type="entry name" value="CDP-ME_synthetase"/>
    <property type="match status" value="1"/>
</dbReference>
<dbReference type="Gene3D" id="3.90.550.10">
    <property type="entry name" value="Spore Coat Polysaccharide Biosynthesis Protein SpsA, Chain A"/>
    <property type="match status" value="1"/>
</dbReference>
<evidence type="ECO:0000256" key="13">
    <source>
        <dbReference type="HAMAP-Rule" id="MF_00108"/>
    </source>
</evidence>
<evidence type="ECO:0000256" key="1">
    <source>
        <dbReference type="ARBA" id="ARBA00001282"/>
    </source>
</evidence>
<feature type="site" description="Positions MEP for the nucleophilic attack" evidence="13">
    <location>
        <position position="150"/>
    </location>
</feature>
<accession>A0A921JAU3</accession>
<dbReference type="HAMAP" id="MF_00108">
    <property type="entry name" value="IspD"/>
    <property type="match status" value="1"/>
</dbReference>
<comment type="function">
    <text evidence="11">Catalyzes the transfer of the cytidylyl group of CTP to D-ribitol 5-phosphate.</text>
</comment>
<evidence type="ECO:0000313" key="15">
    <source>
        <dbReference type="Proteomes" id="UP000763505"/>
    </source>
</evidence>
<proteinExistence type="inferred from homology"/>
<dbReference type="InterPro" id="IPR029044">
    <property type="entry name" value="Nucleotide-diphossugar_trans"/>
</dbReference>
<dbReference type="FunFam" id="3.90.550.10:FF:000003">
    <property type="entry name" value="2-C-methyl-D-erythritol 4-phosphate cytidylyltransferase"/>
    <property type="match status" value="1"/>
</dbReference>
<dbReference type="InterPro" id="IPR034683">
    <property type="entry name" value="IspD/TarI"/>
</dbReference>
<keyword evidence="9" id="KW-0961">Cell wall biogenesis/degradation</keyword>
<comment type="caution">
    <text evidence="14">The sequence shown here is derived from an EMBL/GenBank/DDBJ whole genome shotgun (WGS) entry which is preliminary data.</text>
</comment>
<dbReference type="EC" id="2.7.7.60" evidence="13"/>
<dbReference type="GO" id="GO:0050518">
    <property type="term" value="F:2-C-methyl-D-erythritol 4-phosphate cytidylyltransferase activity"/>
    <property type="evidence" value="ECO:0007669"/>
    <property type="project" value="UniProtKB-UniRule"/>
</dbReference>
<dbReference type="Proteomes" id="UP000763505">
    <property type="component" value="Unassembled WGS sequence"/>
</dbReference>
<evidence type="ECO:0000256" key="3">
    <source>
        <dbReference type="ARBA" id="ARBA00004837"/>
    </source>
</evidence>
<dbReference type="PANTHER" id="PTHR32125:SF4">
    <property type="entry name" value="2-C-METHYL-D-ERYTHRITOL 4-PHOSPHATE CYTIDYLYLTRANSFERASE, CHLOROPLASTIC"/>
    <property type="match status" value="1"/>
</dbReference>
<gene>
    <name evidence="13 14" type="primary">ispD</name>
    <name evidence="14" type="ORF">K8V35_04545</name>
</gene>
<evidence type="ECO:0000256" key="8">
    <source>
        <dbReference type="ARBA" id="ARBA00023229"/>
    </source>
</evidence>
<comment type="pathway">
    <text evidence="3">Cell wall biogenesis; poly(ribitol phosphate) teichoic acid biosynthesis.</text>
</comment>
<keyword evidence="5 13" id="KW-0808">Transferase</keyword>
<keyword evidence="8 13" id="KW-0414">Isoprene biosynthesis</keyword>
<dbReference type="GO" id="GO:0019350">
    <property type="term" value="P:teichoic acid biosynthetic process"/>
    <property type="evidence" value="ECO:0007669"/>
    <property type="project" value="UniProtKB-KW"/>
</dbReference>
<dbReference type="SUPFAM" id="SSF53448">
    <property type="entry name" value="Nucleotide-diphospho-sugar transferases"/>
    <property type="match status" value="1"/>
</dbReference>
<comment type="similarity">
    <text evidence="12">Belongs to the IspD/TarI cytidylyltransferase family. TarI subfamily.</text>
</comment>
<feature type="site" description="Transition state stabilizer" evidence="13">
    <location>
        <position position="22"/>
    </location>
</feature>
<dbReference type="GO" id="GO:0047349">
    <property type="term" value="F:D-ribitol-5-phosphate cytidylyltransferase activity"/>
    <property type="evidence" value="ECO:0007669"/>
    <property type="project" value="UniProtKB-EC"/>
</dbReference>
<evidence type="ECO:0000256" key="9">
    <source>
        <dbReference type="ARBA" id="ARBA00023316"/>
    </source>
</evidence>
<evidence type="ECO:0000256" key="6">
    <source>
        <dbReference type="ARBA" id="ARBA00022695"/>
    </source>
</evidence>
<evidence type="ECO:0000256" key="2">
    <source>
        <dbReference type="ARBA" id="ARBA00004787"/>
    </source>
</evidence>
<comment type="similarity">
    <text evidence="4 13">Belongs to the IspD/TarI cytidylyltransferase family. IspD subfamily.</text>
</comment>
<evidence type="ECO:0000256" key="10">
    <source>
        <dbReference type="ARBA" id="ARBA00049484"/>
    </source>
</evidence>
<dbReference type="Pfam" id="PF01128">
    <property type="entry name" value="IspD"/>
    <property type="match status" value="1"/>
</dbReference>
<dbReference type="PANTHER" id="PTHR32125">
    <property type="entry name" value="2-C-METHYL-D-ERYTHRITOL 4-PHOSPHATE CYTIDYLYLTRANSFERASE, CHLOROPLASTIC"/>
    <property type="match status" value="1"/>
</dbReference>
<feature type="site" description="Transition state stabilizer" evidence="13">
    <location>
        <position position="15"/>
    </location>
</feature>
<reference evidence="14" key="1">
    <citation type="journal article" date="2021" name="PeerJ">
        <title>Extensive microbial diversity within the chicken gut microbiome revealed by metagenomics and culture.</title>
        <authorList>
            <person name="Gilroy R."/>
            <person name="Ravi A."/>
            <person name="Getino M."/>
            <person name="Pursley I."/>
            <person name="Horton D.L."/>
            <person name="Alikhan N.F."/>
            <person name="Baker D."/>
            <person name="Gharbi K."/>
            <person name="Hall N."/>
            <person name="Watson M."/>
            <person name="Adriaenssens E.M."/>
            <person name="Foster-Nyarko E."/>
            <person name="Jarju S."/>
            <person name="Secka A."/>
            <person name="Antonio M."/>
            <person name="Oren A."/>
            <person name="Chaudhuri R.R."/>
            <person name="La Ragione R."/>
            <person name="Hildebrand F."/>
            <person name="Pallen M.J."/>
        </authorList>
    </citation>
    <scope>NUCLEOTIDE SEQUENCE</scope>
    <source>
        <strain evidence="14">6019</strain>
    </source>
</reference>
<dbReference type="GO" id="GO:0071555">
    <property type="term" value="P:cell wall organization"/>
    <property type="evidence" value="ECO:0007669"/>
    <property type="project" value="UniProtKB-KW"/>
</dbReference>
<dbReference type="EMBL" id="DYYI01000047">
    <property type="protein sequence ID" value="HJE19601.1"/>
    <property type="molecule type" value="Genomic_DNA"/>
</dbReference>
<evidence type="ECO:0000256" key="12">
    <source>
        <dbReference type="ARBA" id="ARBA00061485"/>
    </source>
</evidence>
<evidence type="ECO:0000313" key="14">
    <source>
        <dbReference type="EMBL" id="HJE19601.1"/>
    </source>
</evidence>